<dbReference type="Proteomes" id="UP001295684">
    <property type="component" value="Unassembled WGS sequence"/>
</dbReference>
<evidence type="ECO:0000259" key="11">
    <source>
        <dbReference type="Pfam" id="PF01529"/>
    </source>
</evidence>
<evidence type="ECO:0000256" key="7">
    <source>
        <dbReference type="ARBA" id="ARBA00023288"/>
    </source>
</evidence>
<comment type="catalytic activity">
    <reaction evidence="9 10">
        <text>L-cysteinyl-[protein] + hexadecanoyl-CoA = S-hexadecanoyl-L-cysteinyl-[protein] + CoA</text>
        <dbReference type="Rhea" id="RHEA:36683"/>
        <dbReference type="Rhea" id="RHEA-COMP:10131"/>
        <dbReference type="Rhea" id="RHEA-COMP:11032"/>
        <dbReference type="ChEBI" id="CHEBI:29950"/>
        <dbReference type="ChEBI" id="CHEBI:57287"/>
        <dbReference type="ChEBI" id="CHEBI:57379"/>
        <dbReference type="ChEBI" id="CHEBI:74151"/>
        <dbReference type="EC" id="2.3.1.225"/>
    </reaction>
</comment>
<accession>A0AAD1YA30</accession>
<dbReference type="Pfam" id="PF01529">
    <property type="entry name" value="DHHC"/>
    <property type="match status" value="1"/>
</dbReference>
<dbReference type="AlphaFoldDB" id="A0AAD1YA30"/>
<protein>
    <recommendedName>
        <fullName evidence="10">Palmitoyltransferase</fullName>
        <ecNumber evidence="10">2.3.1.225</ecNumber>
    </recommendedName>
</protein>
<keyword evidence="2 10" id="KW-0808">Transferase</keyword>
<dbReference type="GO" id="GO:0019706">
    <property type="term" value="F:protein-cysteine S-palmitoyltransferase activity"/>
    <property type="evidence" value="ECO:0007669"/>
    <property type="project" value="UniProtKB-EC"/>
</dbReference>
<evidence type="ECO:0000256" key="1">
    <source>
        <dbReference type="ARBA" id="ARBA00004127"/>
    </source>
</evidence>
<keyword evidence="7" id="KW-0449">Lipoprotein</keyword>
<comment type="subcellular location">
    <subcellularLocation>
        <location evidence="1">Endomembrane system</location>
        <topology evidence="1">Multi-pass membrane protein</topology>
    </subcellularLocation>
</comment>
<keyword evidence="5 10" id="KW-0472">Membrane</keyword>
<evidence type="ECO:0000313" key="13">
    <source>
        <dbReference type="Proteomes" id="UP001295684"/>
    </source>
</evidence>
<evidence type="ECO:0000256" key="2">
    <source>
        <dbReference type="ARBA" id="ARBA00022679"/>
    </source>
</evidence>
<name>A0AAD1YA30_EUPCR</name>
<sequence>MSNSQDGRNRDVSITQLEILQTLHDHFEQGEKGSNISDSQKYSCNFVDNEANAFTQNDSKKNINAGIGRSLNRVPTKNTIGDKDENEGNLIIISKPKTNHKRYQMYEGNSKFWCRGKLLTGPRPLAIGLTLLLTHIPMCLYYPMVVPRIQDNLERAVVLAFSLILNFAFVALMITTATMNPGIVPKLEVDPQLTFKISQAKPKSNRHLMKFNGVVDYQSYCSSCLIIRPPRCHHCHFCCNCVETFDHHCPWISNCVGKRNYPYFIGFITNLSLMLILSIIISIKTLVDHQKEGEMNWDNTPNILVIILSTLAGVFPVGLTGYHNALILRGETTYENLKRLYKNRKNPFKRGFIYNIRMKLCANKSEDQMVKNYDGVIF</sequence>
<evidence type="ECO:0000256" key="4">
    <source>
        <dbReference type="ARBA" id="ARBA00022989"/>
    </source>
</evidence>
<comment type="similarity">
    <text evidence="10">Belongs to the DHHC palmitoyltransferase family.</text>
</comment>
<evidence type="ECO:0000256" key="5">
    <source>
        <dbReference type="ARBA" id="ARBA00023136"/>
    </source>
</evidence>
<dbReference type="PANTHER" id="PTHR22883:SF43">
    <property type="entry name" value="PALMITOYLTRANSFERASE APP"/>
    <property type="match status" value="1"/>
</dbReference>
<gene>
    <name evidence="12" type="ORF">ECRASSUSDP1_LOCUS29068</name>
</gene>
<evidence type="ECO:0000256" key="10">
    <source>
        <dbReference type="RuleBase" id="RU079119"/>
    </source>
</evidence>
<comment type="domain">
    <text evidence="10">The DHHC domain is required for palmitoyltransferase activity.</text>
</comment>
<dbReference type="EMBL" id="CAMPGE010029945">
    <property type="protein sequence ID" value="CAI2387435.1"/>
    <property type="molecule type" value="Genomic_DNA"/>
</dbReference>
<keyword evidence="3 10" id="KW-0812">Transmembrane</keyword>
<dbReference type="EC" id="2.3.1.225" evidence="10"/>
<feature type="domain" description="Palmitoyltransferase DHHC" evidence="11">
    <location>
        <begin position="217"/>
        <end position="338"/>
    </location>
</feature>
<dbReference type="GO" id="GO:0005783">
    <property type="term" value="C:endoplasmic reticulum"/>
    <property type="evidence" value="ECO:0007669"/>
    <property type="project" value="TreeGrafter"/>
</dbReference>
<evidence type="ECO:0000256" key="6">
    <source>
        <dbReference type="ARBA" id="ARBA00023139"/>
    </source>
</evidence>
<reference evidence="12" key="1">
    <citation type="submission" date="2023-07" db="EMBL/GenBank/DDBJ databases">
        <authorList>
            <consortium name="AG Swart"/>
            <person name="Singh M."/>
            <person name="Singh A."/>
            <person name="Seah K."/>
            <person name="Emmerich C."/>
        </authorList>
    </citation>
    <scope>NUCLEOTIDE SEQUENCE</scope>
    <source>
        <strain evidence="12">DP1</strain>
    </source>
</reference>
<keyword evidence="8 10" id="KW-0012">Acyltransferase</keyword>
<organism evidence="12 13">
    <name type="scientific">Euplotes crassus</name>
    <dbReference type="NCBI Taxonomy" id="5936"/>
    <lineage>
        <taxon>Eukaryota</taxon>
        <taxon>Sar</taxon>
        <taxon>Alveolata</taxon>
        <taxon>Ciliophora</taxon>
        <taxon>Intramacronucleata</taxon>
        <taxon>Spirotrichea</taxon>
        <taxon>Hypotrichia</taxon>
        <taxon>Euplotida</taxon>
        <taxon>Euplotidae</taxon>
        <taxon>Moneuplotes</taxon>
    </lineage>
</organism>
<dbReference type="GO" id="GO:0005794">
    <property type="term" value="C:Golgi apparatus"/>
    <property type="evidence" value="ECO:0007669"/>
    <property type="project" value="TreeGrafter"/>
</dbReference>
<evidence type="ECO:0000256" key="8">
    <source>
        <dbReference type="ARBA" id="ARBA00023315"/>
    </source>
</evidence>
<proteinExistence type="inferred from homology"/>
<dbReference type="InterPro" id="IPR001594">
    <property type="entry name" value="Palmitoyltrfase_DHHC"/>
</dbReference>
<feature type="transmembrane region" description="Helical" evidence="10">
    <location>
        <begin position="125"/>
        <end position="144"/>
    </location>
</feature>
<evidence type="ECO:0000313" key="12">
    <source>
        <dbReference type="EMBL" id="CAI2387435.1"/>
    </source>
</evidence>
<keyword evidence="6" id="KW-0564">Palmitate</keyword>
<feature type="transmembrane region" description="Helical" evidence="10">
    <location>
        <begin position="303"/>
        <end position="322"/>
    </location>
</feature>
<feature type="transmembrane region" description="Helical" evidence="10">
    <location>
        <begin position="261"/>
        <end position="283"/>
    </location>
</feature>
<feature type="transmembrane region" description="Helical" evidence="10">
    <location>
        <begin position="156"/>
        <end position="177"/>
    </location>
</feature>
<evidence type="ECO:0000256" key="3">
    <source>
        <dbReference type="ARBA" id="ARBA00022692"/>
    </source>
</evidence>
<dbReference type="InterPro" id="IPR039859">
    <property type="entry name" value="PFA4/ZDH16/20/ERF2-like"/>
</dbReference>
<dbReference type="PROSITE" id="PS50216">
    <property type="entry name" value="DHHC"/>
    <property type="match status" value="1"/>
</dbReference>
<dbReference type="PANTHER" id="PTHR22883">
    <property type="entry name" value="ZINC FINGER DHHC DOMAIN CONTAINING PROTEIN"/>
    <property type="match status" value="1"/>
</dbReference>
<keyword evidence="13" id="KW-1185">Reference proteome</keyword>
<evidence type="ECO:0000256" key="9">
    <source>
        <dbReference type="ARBA" id="ARBA00048048"/>
    </source>
</evidence>
<comment type="caution">
    <text evidence="12">The sequence shown here is derived from an EMBL/GenBank/DDBJ whole genome shotgun (WGS) entry which is preliminary data.</text>
</comment>
<dbReference type="GO" id="GO:0006612">
    <property type="term" value="P:protein targeting to membrane"/>
    <property type="evidence" value="ECO:0007669"/>
    <property type="project" value="TreeGrafter"/>
</dbReference>
<keyword evidence="4 10" id="KW-1133">Transmembrane helix</keyword>